<evidence type="ECO:0000256" key="1">
    <source>
        <dbReference type="SAM" id="SignalP"/>
    </source>
</evidence>
<comment type="caution">
    <text evidence="2">The sequence shown here is derived from an EMBL/GenBank/DDBJ whole genome shotgun (WGS) entry which is preliminary data.</text>
</comment>
<dbReference type="InterPro" id="IPR026444">
    <property type="entry name" value="Secre_tail"/>
</dbReference>
<accession>A0ABP8I955</accession>
<reference evidence="3" key="1">
    <citation type="journal article" date="2019" name="Int. J. Syst. Evol. Microbiol.">
        <title>The Global Catalogue of Microorganisms (GCM) 10K type strain sequencing project: providing services to taxonomists for standard genome sequencing and annotation.</title>
        <authorList>
            <consortium name="The Broad Institute Genomics Platform"/>
            <consortium name="The Broad Institute Genome Sequencing Center for Infectious Disease"/>
            <person name="Wu L."/>
            <person name="Ma J."/>
        </authorList>
    </citation>
    <scope>NUCLEOTIDE SEQUENCE [LARGE SCALE GENOMIC DNA]</scope>
    <source>
        <strain evidence="3">JCM 17923</strain>
    </source>
</reference>
<dbReference type="NCBIfam" id="TIGR04183">
    <property type="entry name" value="Por_Secre_tail"/>
    <property type="match status" value="1"/>
</dbReference>
<keyword evidence="3" id="KW-1185">Reference proteome</keyword>
<dbReference type="Pfam" id="PF09471">
    <property type="entry name" value="Peptidase_M64"/>
    <property type="match status" value="1"/>
</dbReference>
<feature type="chain" id="PRO_5047204274" description="T9SS type A sorting domain-containing protein" evidence="1">
    <location>
        <begin position="21"/>
        <end position="468"/>
    </location>
</feature>
<dbReference type="Gene3D" id="2.60.40.4070">
    <property type="match status" value="1"/>
</dbReference>
<dbReference type="EMBL" id="BAABGZ010000015">
    <property type="protein sequence ID" value="GAA4354010.1"/>
    <property type="molecule type" value="Genomic_DNA"/>
</dbReference>
<evidence type="ECO:0000313" key="2">
    <source>
        <dbReference type="EMBL" id="GAA4354010.1"/>
    </source>
</evidence>
<keyword evidence="1" id="KW-0732">Signal</keyword>
<proteinExistence type="predicted"/>
<evidence type="ECO:0008006" key="4">
    <source>
        <dbReference type="Google" id="ProtNLM"/>
    </source>
</evidence>
<dbReference type="InterPro" id="IPR019026">
    <property type="entry name" value="Peptidase_M64_IgA"/>
</dbReference>
<dbReference type="Gene3D" id="3.40.390.10">
    <property type="entry name" value="Collagenase (Catalytic Domain)"/>
    <property type="match status" value="1"/>
</dbReference>
<name>A0ABP8I955_9BACT</name>
<dbReference type="RefSeq" id="WP_345235412.1">
    <property type="nucleotide sequence ID" value="NZ_BAABGZ010000015.1"/>
</dbReference>
<gene>
    <name evidence="2" type="ORF">GCM10023185_15200</name>
</gene>
<feature type="signal peptide" evidence="1">
    <location>
        <begin position="1"/>
        <end position="20"/>
    </location>
</feature>
<protein>
    <recommendedName>
        <fullName evidence="4">T9SS type A sorting domain-containing protein</fullName>
    </recommendedName>
</protein>
<sequence length="468" mass="51113">MKDFTLLLAFLLLGATSALAQTFPVDTLIKNGPLNGRINLVFVGDGYQASEMTRFRTDVDQMVADLFAIEPFRQYQRYFNVFAIRVPSAQSGTTHPRTASDCGSMAPSFPQGTANTYFGTRFDNAGVHRAVVTGNQSALAAVLATNFPQYTQAAVIVNTTQYGGTGGAIATITAHPSASNICIHEMGHSFANLADEYWAGAAFANERANRTQPGVTGSLRWQSWVGQNGVGNYPYVEDPSWSKPHQNCKMQFLSAPFCAVCTETIIERIHSGARSLEAFTPTTQTIANPSQAVPFTLTLLRPQPNTLKVAWKRDGVVFGGNTDQQTVPLALLTPGNHTIRAEVMDTTTASHSSVHRIVHRYVVQWDIENTVTGTRMTASTSEYKVETFPNPVVDVLNLSYTLSKASEVRLAVVDAAGRRIKTLSRGRQAAGVYKYELGREELGLKQAGVYTLLLEIDGMVFDRKLVKE</sequence>
<evidence type="ECO:0000313" key="3">
    <source>
        <dbReference type="Proteomes" id="UP001501153"/>
    </source>
</evidence>
<dbReference type="Proteomes" id="UP001501153">
    <property type="component" value="Unassembled WGS sequence"/>
</dbReference>
<organism evidence="2 3">
    <name type="scientific">Hymenobacter saemangeumensis</name>
    <dbReference type="NCBI Taxonomy" id="1084522"/>
    <lineage>
        <taxon>Bacteria</taxon>
        <taxon>Pseudomonadati</taxon>
        <taxon>Bacteroidota</taxon>
        <taxon>Cytophagia</taxon>
        <taxon>Cytophagales</taxon>
        <taxon>Hymenobacteraceae</taxon>
        <taxon>Hymenobacter</taxon>
    </lineage>
</organism>
<dbReference type="InterPro" id="IPR024079">
    <property type="entry name" value="MetalloPept_cat_dom_sf"/>
</dbReference>